<dbReference type="EMBL" id="JAPHNI010000257">
    <property type="protein sequence ID" value="KAJ8113384.1"/>
    <property type="molecule type" value="Genomic_DNA"/>
</dbReference>
<protein>
    <submittedName>
        <fullName evidence="1">Uncharacterized protein</fullName>
    </submittedName>
</protein>
<keyword evidence="2" id="KW-1185">Reference proteome</keyword>
<comment type="caution">
    <text evidence="1">The sequence shown here is derived from an EMBL/GenBank/DDBJ whole genome shotgun (WGS) entry which is preliminary data.</text>
</comment>
<reference evidence="1" key="1">
    <citation type="submission" date="2022-11" db="EMBL/GenBank/DDBJ databases">
        <title>Genome Sequence of Boeremia exigua.</title>
        <authorList>
            <person name="Buettner E."/>
        </authorList>
    </citation>
    <scope>NUCLEOTIDE SEQUENCE</scope>
    <source>
        <strain evidence="1">CU02</strain>
    </source>
</reference>
<sequence length="108" mass="11476">MYSQLSAVNPGAARSMGTVSVAGQVSSFRWGKAFSCQAVLHVTQRHPDTREMAEALGGSPQRQSSTLHSVAAQLPLLADMLSNHATAACWHSLSEGQAMMTDKATFTI</sequence>
<accession>A0ACC2IDZ3</accession>
<dbReference type="Proteomes" id="UP001153331">
    <property type="component" value="Unassembled WGS sequence"/>
</dbReference>
<proteinExistence type="predicted"/>
<organism evidence="1 2">
    <name type="scientific">Boeremia exigua</name>
    <dbReference type="NCBI Taxonomy" id="749465"/>
    <lineage>
        <taxon>Eukaryota</taxon>
        <taxon>Fungi</taxon>
        <taxon>Dikarya</taxon>
        <taxon>Ascomycota</taxon>
        <taxon>Pezizomycotina</taxon>
        <taxon>Dothideomycetes</taxon>
        <taxon>Pleosporomycetidae</taxon>
        <taxon>Pleosporales</taxon>
        <taxon>Pleosporineae</taxon>
        <taxon>Didymellaceae</taxon>
        <taxon>Boeremia</taxon>
    </lineage>
</organism>
<name>A0ACC2IDZ3_9PLEO</name>
<evidence type="ECO:0000313" key="2">
    <source>
        <dbReference type="Proteomes" id="UP001153331"/>
    </source>
</evidence>
<gene>
    <name evidence="1" type="ORF">OPT61_g4478</name>
</gene>
<evidence type="ECO:0000313" key="1">
    <source>
        <dbReference type="EMBL" id="KAJ8113384.1"/>
    </source>
</evidence>